<keyword evidence="1" id="KW-0813">Transport</keyword>
<evidence type="ECO:0000256" key="27">
    <source>
        <dbReference type="ARBA" id="ARBA00071516"/>
    </source>
</evidence>
<evidence type="ECO:0000256" key="14">
    <source>
        <dbReference type="ARBA" id="ARBA00023157"/>
    </source>
</evidence>
<dbReference type="InterPro" id="IPR019594">
    <property type="entry name" value="Glu/Gly-bd"/>
</dbReference>
<comment type="similarity">
    <text evidence="26">Belongs to the glutamate-gated ion channel (TC 1.A.10.1) family. NR2C/GRIN2C subfamily.</text>
</comment>
<dbReference type="SUPFAM" id="SSF53822">
    <property type="entry name" value="Periplasmic binding protein-like I"/>
    <property type="match status" value="1"/>
</dbReference>
<evidence type="ECO:0000256" key="12">
    <source>
        <dbReference type="ARBA" id="ARBA00023065"/>
    </source>
</evidence>
<evidence type="ECO:0000256" key="16">
    <source>
        <dbReference type="ARBA" id="ARBA00023180"/>
    </source>
</evidence>
<evidence type="ECO:0000256" key="30">
    <source>
        <dbReference type="SAM" id="MobiDB-lite"/>
    </source>
</evidence>
<evidence type="ECO:0000256" key="31">
    <source>
        <dbReference type="SAM" id="Phobius"/>
    </source>
</evidence>
<keyword evidence="3" id="KW-0597">Phosphoprotein</keyword>
<keyword evidence="13 31" id="KW-0472">Membrane</keyword>
<evidence type="ECO:0000256" key="18">
    <source>
        <dbReference type="ARBA" id="ARBA00023286"/>
    </source>
</evidence>
<evidence type="ECO:0000313" key="35">
    <source>
        <dbReference type="EMBL" id="CAG11694.1"/>
    </source>
</evidence>
<keyword evidence="14" id="KW-1015">Disulfide bond</keyword>
<feature type="transmembrane region" description="Helical" evidence="31">
    <location>
        <begin position="1025"/>
        <end position="1046"/>
    </location>
</feature>
<evidence type="ECO:0000256" key="13">
    <source>
        <dbReference type="ARBA" id="ARBA00023136"/>
    </source>
</evidence>
<reference evidence="35" key="1">
    <citation type="journal article" date="2004" name="Nature">
        <title>Genome duplication in the teleost fish Tetraodon nigroviridis reveals the early vertebrate proto-karyotype.</title>
        <authorList>
            <person name="Jaillon O."/>
            <person name="Aury J.-M."/>
            <person name="Brunet F."/>
            <person name="Petit J.-L."/>
            <person name="Stange-Thomann N."/>
            <person name="Mauceli E."/>
            <person name="Bouneau L."/>
            <person name="Fischer C."/>
            <person name="Ozouf-Costaz C."/>
            <person name="Bernot A."/>
            <person name="Nicaud S."/>
            <person name="Jaffe D."/>
            <person name="Fisher S."/>
            <person name="Lutfalla G."/>
            <person name="Dossat C."/>
            <person name="Segurens B."/>
            <person name="Dasilva C."/>
            <person name="Salanoubat M."/>
            <person name="Levy M."/>
            <person name="Boudet N."/>
            <person name="Castellano S."/>
            <person name="Anthouard V."/>
            <person name="Jubin C."/>
            <person name="Castelli V."/>
            <person name="Katinka M."/>
            <person name="Vacherie B."/>
            <person name="Biemont C."/>
            <person name="Skalli Z."/>
            <person name="Cattolico L."/>
            <person name="Poulain J."/>
            <person name="De Berardinis V."/>
            <person name="Cruaud C."/>
            <person name="Duprat S."/>
            <person name="Brottier P."/>
            <person name="Coutanceau J.-P."/>
            <person name="Gouzy J."/>
            <person name="Parra G."/>
            <person name="Lardier G."/>
            <person name="Chapple C."/>
            <person name="McKernan K.J."/>
            <person name="McEwan P."/>
            <person name="Bosak S."/>
            <person name="Kellis M."/>
            <person name="Volff J.-N."/>
            <person name="Guigo R."/>
            <person name="Zody M.C."/>
            <person name="Mesirov J."/>
            <person name="Lindblad-Toh K."/>
            <person name="Birren B."/>
            <person name="Nusbaum C."/>
            <person name="Kahn D."/>
            <person name="Robinson-Rechavi M."/>
            <person name="Laudet V."/>
            <person name="Schachter V."/>
            <person name="Quetier F."/>
            <person name="Saurin W."/>
            <person name="Scarpelli C."/>
            <person name="Wincker P."/>
            <person name="Lander E.S."/>
            <person name="Weissenbach J."/>
            <person name="Roest Crollius H."/>
        </authorList>
    </citation>
    <scope>NUCLEOTIDE SEQUENCE [LARGE SCALE GENOMIC DNA]</scope>
</reference>
<evidence type="ECO:0000256" key="28">
    <source>
        <dbReference type="ARBA" id="ARBA00075000"/>
    </source>
</evidence>
<evidence type="ECO:0000259" key="34">
    <source>
        <dbReference type="SMART" id="SM00918"/>
    </source>
</evidence>
<keyword evidence="11" id="KW-0770">Synapse</keyword>
<evidence type="ECO:0000256" key="17">
    <source>
        <dbReference type="ARBA" id="ARBA00023257"/>
    </source>
</evidence>
<dbReference type="Gene3D" id="3.40.190.10">
    <property type="entry name" value="Periplasmic binding protein-like II"/>
    <property type="match status" value="2"/>
</dbReference>
<evidence type="ECO:0000256" key="4">
    <source>
        <dbReference type="ARBA" id="ARBA00022692"/>
    </source>
</evidence>
<evidence type="ECO:0000256" key="11">
    <source>
        <dbReference type="ARBA" id="ARBA00023018"/>
    </source>
</evidence>
<dbReference type="GO" id="GO:0004972">
    <property type="term" value="F:NMDA glutamate receptor activity"/>
    <property type="evidence" value="ECO:0007669"/>
    <property type="project" value="UniProtKB-ARBA"/>
</dbReference>
<evidence type="ECO:0000256" key="1">
    <source>
        <dbReference type="ARBA" id="ARBA00022448"/>
    </source>
</evidence>
<keyword evidence="15" id="KW-0675">Receptor</keyword>
<dbReference type="Pfam" id="PF00060">
    <property type="entry name" value="Lig_chan"/>
    <property type="match status" value="1"/>
</dbReference>
<evidence type="ECO:0000256" key="32">
    <source>
        <dbReference type="SAM" id="SignalP"/>
    </source>
</evidence>
<dbReference type="PANTHER" id="PTHR18966">
    <property type="entry name" value="IONOTROPIC GLUTAMATE RECEPTOR"/>
    <property type="match status" value="1"/>
</dbReference>
<dbReference type="OrthoDB" id="5984008at2759"/>
<comment type="subcellular location">
    <subcellularLocation>
        <location evidence="20">Postsynaptic cell membrane</location>
        <topology evidence="20">Multi-pass membrane protein</topology>
    </subcellularLocation>
</comment>
<keyword evidence="17" id="KW-0628">Postsynaptic cell membrane</keyword>
<evidence type="ECO:0000256" key="21">
    <source>
        <dbReference type="ARBA" id="ARBA00034430"/>
    </source>
</evidence>
<evidence type="ECO:0000256" key="5">
    <source>
        <dbReference type="ARBA" id="ARBA00022723"/>
    </source>
</evidence>
<feature type="region of interest" description="Disordered" evidence="30">
    <location>
        <begin position="1335"/>
        <end position="1365"/>
    </location>
</feature>
<organism evidence="35">
    <name type="scientific">Tetraodon nigroviridis</name>
    <name type="common">Spotted green pufferfish</name>
    <name type="synonym">Chelonodon nigroviridis</name>
    <dbReference type="NCBI Taxonomy" id="99883"/>
    <lineage>
        <taxon>Eukaryota</taxon>
        <taxon>Metazoa</taxon>
        <taxon>Chordata</taxon>
        <taxon>Craniata</taxon>
        <taxon>Vertebrata</taxon>
        <taxon>Euteleostomi</taxon>
        <taxon>Actinopterygii</taxon>
        <taxon>Neopterygii</taxon>
        <taxon>Teleostei</taxon>
        <taxon>Neoteleostei</taxon>
        <taxon>Acanthomorphata</taxon>
        <taxon>Eupercaria</taxon>
        <taxon>Tetraodontiformes</taxon>
        <taxon>Tetradontoidea</taxon>
        <taxon>Tetraodontidae</taxon>
        <taxon>Tetraodon</taxon>
    </lineage>
</organism>
<dbReference type="GO" id="GO:0017146">
    <property type="term" value="C:NMDA selective glutamate receptor complex"/>
    <property type="evidence" value="ECO:0007669"/>
    <property type="project" value="UniProtKB-ARBA"/>
</dbReference>
<reference evidence="35" key="2">
    <citation type="submission" date="2004-02" db="EMBL/GenBank/DDBJ databases">
        <authorList>
            <consortium name="Genoscope"/>
            <consortium name="Whitehead Institute Centre for Genome Research"/>
        </authorList>
    </citation>
    <scope>NUCLEOTIDE SEQUENCE</scope>
</reference>
<dbReference type="GO" id="GO:0043226">
    <property type="term" value="C:organelle"/>
    <property type="evidence" value="ECO:0007669"/>
    <property type="project" value="UniProtKB-ARBA"/>
</dbReference>
<keyword evidence="4 31" id="KW-0812">Transmembrane</keyword>
<keyword evidence="10 31" id="KW-1133">Transmembrane helix</keyword>
<dbReference type="InterPro" id="IPR015683">
    <property type="entry name" value="Ionotropic_Glu_rcpt"/>
</dbReference>
<dbReference type="SMART" id="SM00918">
    <property type="entry name" value="Lig_chan-Glu_bd"/>
    <property type="match status" value="1"/>
</dbReference>
<evidence type="ECO:0000256" key="19">
    <source>
        <dbReference type="ARBA" id="ARBA00023303"/>
    </source>
</evidence>
<dbReference type="InterPro" id="IPR028082">
    <property type="entry name" value="Peripla_BP_I"/>
</dbReference>
<evidence type="ECO:0000256" key="23">
    <source>
        <dbReference type="ARBA" id="ARBA00036634"/>
    </source>
</evidence>
<feature type="transmembrane region" description="Helical" evidence="31">
    <location>
        <begin position="988"/>
        <end position="1005"/>
    </location>
</feature>
<evidence type="ECO:0000256" key="24">
    <source>
        <dbReference type="ARBA" id="ARBA00039374"/>
    </source>
</evidence>
<evidence type="ECO:0000256" key="7">
    <source>
        <dbReference type="ARBA" id="ARBA00022833"/>
    </source>
</evidence>
<dbReference type="PROSITE" id="PS51257">
    <property type="entry name" value="PROKAR_LIPOPROTEIN"/>
    <property type="match status" value="1"/>
</dbReference>
<gene>
    <name evidence="35" type="ORF">GSTENG00033737001</name>
</gene>
<evidence type="ECO:0000256" key="6">
    <source>
        <dbReference type="ARBA" id="ARBA00022729"/>
    </source>
</evidence>
<dbReference type="FunFam" id="3.40.50.2300:FF:000020">
    <property type="entry name" value="Glutamate receptor ionotropic, NMDA 2B, putative"/>
    <property type="match status" value="1"/>
</dbReference>
<dbReference type="CDD" id="cd13718">
    <property type="entry name" value="PBP2_iGluR_NMDA_Nr2"/>
    <property type="match status" value="1"/>
</dbReference>
<accession>Q4RIT8</accession>
<keyword evidence="6 32" id="KW-0732">Signal</keyword>
<evidence type="ECO:0000259" key="33">
    <source>
        <dbReference type="SMART" id="SM00079"/>
    </source>
</evidence>
<feature type="signal peptide" evidence="32">
    <location>
        <begin position="1"/>
        <end position="23"/>
    </location>
</feature>
<dbReference type="Pfam" id="PF10613">
    <property type="entry name" value="Lig_chan-Glu_bd"/>
    <property type="match status" value="1"/>
</dbReference>
<keyword evidence="2" id="KW-1003">Cell membrane</keyword>
<keyword evidence="18" id="KW-1071">Ligand-gated ion channel</keyword>
<evidence type="ECO:0000256" key="25">
    <source>
        <dbReference type="ARBA" id="ARBA00041695"/>
    </source>
</evidence>
<dbReference type="FunFam" id="3.40.190.10:FF:000007">
    <property type="entry name" value="Putative glutamate receptor ionotropic NMDA 2B"/>
    <property type="match status" value="1"/>
</dbReference>
<keyword evidence="5" id="KW-0479">Metal-binding</keyword>
<evidence type="ECO:0000256" key="26">
    <source>
        <dbReference type="ARBA" id="ARBA00060923"/>
    </source>
</evidence>
<feature type="chain" id="PRO_5004242793" description="Glutamate receptor ionotropic, NMDA 2A" evidence="32">
    <location>
        <begin position="24"/>
        <end position="1379"/>
    </location>
</feature>
<dbReference type="Gene3D" id="1.10.287.70">
    <property type="match status" value="1"/>
</dbReference>
<dbReference type="GO" id="GO:0045211">
    <property type="term" value="C:postsynaptic membrane"/>
    <property type="evidence" value="ECO:0007669"/>
    <property type="project" value="UniProtKB-SubCell"/>
</dbReference>
<proteinExistence type="inferred from homology"/>
<feature type="transmembrane region" description="Helical" evidence="31">
    <location>
        <begin position="944"/>
        <end position="967"/>
    </location>
</feature>
<dbReference type="InterPro" id="IPR001320">
    <property type="entry name" value="Iontro_rcpt_C"/>
</dbReference>
<evidence type="ECO:0000256" key="2">
    <source>
        <dbReference type="ARBA" id="ARBA00022475"/>
    </source>
</evidence>
<feature type="transmembrane region" description="Helical" evidence="31">
    <location>
        <begin position="1308"/>
        <end position="1327"/>
    </location>
</feature>
<dbReference type="KEGG" id="tng:GSTEN00033737G001"/>
<evidence type="ECO:0000256" key="9">
    <source>
        <dbReference type="ARBA" id="ARBA00022842"/>
    </source>
</evidence>
<evidence type="ECO:0000256" key="22">
    <source>
        <dbReference type="ARBA" id="ARBA00036239"/>
    </source>
</evidence>
<keyword evidence="9" id="KW-0460">Magnesium</keyword>
<sequence length="1379" mass="151889">MVAPRPALSLLLAVLACTGPARPSPPLLLRPRERERDSGGVNIAVVHSGSSLLPETATVGGAGVGEPGPGLGNGLGGGKGLVDSAVLEGAEAMASYSASSVASLSLAALVGETVMTPSGHANVIYLAVNESSPGSLLLQLCELLATTPLQVDAPAPPGGEGDWSLRRRDRRHPTAPLWRPCWSLCLRRRDCLWWLSGAGPAWDGNRRHHKSAAAGLISDLSRISVEAAGCSPRFLFIRNHPSSLQSKLEHHSLEHCLMTPETADAAESGSIYLQFTCSTALQLEVIFEVLEEYDWTAFSVVTTRHHGYEDFLAMVEGTTDGSFIGWEIKSIVILNVTDDPGGARTKRLLKDNEAQVRLLYCSLEEAELVFRAAWAAGQAGPSHMWFAVGPALSGLGLEGLPKALFAIRPQGWRDEPRRRVSHQQRLAAVLAHYQFLQDFRSSSTDAELVQFHVNEPLWLQGGSIFHIRFSTGSCGLHLSPPWWSLIFAVWSCRRIAKGVSVLAHGAMALRRDQGASSRSQYAGNCQTDSNQTHRVPDRLRRRQRRAVMEAVVKPINTPQPRLQIETWQKTNSPRVLLNRSAVETRRCRREETLRQAPAAVSRHFISGRLKLDLITSRPEGVDPGLCPCLKSWIRRSWTSSSASSGCEDAPLSPTCDRCPSQPESFPHPGVPRSLVFGCSMGQFSPPSREPGRGPTETLVWDQGGLLQWGPGTLVTGIPPQTEARYFTNISIGGRDYSFNSDGYLSNPLLDVISYINGRGWEEVGWWENGHLRLRYHPWSRYGSFLKPLDDSQHLRVVTLEERPFVIVEPADPGTSSCIRDSVPCRMPVNISLAVDGAGPMKHCCKGFCIDVLKRLAKNVGFTYDLYLVTNGRHGKNIDGEWNGMVGEVVSKRADMAIGSLTINEERSEVVEFSVPFVETGISVMVSRSNGTVSPSAFLEPYSPAVWVMMFVMCLSVVAVTVFIFEFFSPVGYNRSLQTAKKTGGSKFTIGKSVWLLWALVFNNSVPVENPRGTTSKIMVMPLESFVCGLTLVLVWAFFAVIFLASYTANLAAFMIQEEYIDTVSGLSDKKVAASRSLVPFPTLTVPSPSPPQFQQPTEQYPPLRFGTVPNGSTEENIRSNYPNMHQYMIRNNQKGVEEAIDNLKTGKLDAFIYDAAVLNYMARKDEGCKVRKPIGSATPPSPKLLKNRTAPSCSGVHVMTIGSGKVFATTGYGIALHKNSRWKRPLDLALLQLVGDDEIDMLERLWLSGICHNDKIEVMSSKLDIDNMAGVFYMLLVAMGLSLLVFAWEHLVYWKLRHCVKRSGKMDFLLALSRLLLSSVEFLILGVKTQAQRKRSSPERRSISQDPGWPQRLNPAASFPPVRDSPTFQFHRDVQLLSN</sequence>
<dbReference type="GO" id="GO:0046872">
    <property type="term" value="F:metal ion binding"/>
    <property type="evidence" value="ECO:0007669"/>
    <property type="project" value="UniProtKB-KW"/>
</dbReference>
<feature type="domain" description="Ionotropic glutamate receptor C-terminal" evidence="33">
    <location>
        <begin position="819"/>
        <end position="1249"/>
    </location>
</feature>
<evidence type="ECO:0000256" key="8">
    <source>
        <dbReference type="ARBA" id="ARBA00022837"/>
    </source>
</evidence>
<comment type="caution">
    <text evidence="35">The sequence shown here is derived from an EMBL/GenBank/DDBJ whole genome shotgun (WGS) entry which is preliminary data.</text>
</comment>
<dbReference type="GO" id="GO:0098655">
    <property type="term" value="P:monoatomic cation transmembrane transport"/>
    <property type="evidence" value="ECO:0007669"/>
    <property type="project" value="UniProtKB-ARBA"/>
</dbReference>
<dbReference type="Gene3D" id="3.40.50.2300">
    <property type="match status" value="3"/>
</dbReference>
<comment type="catalytic activity">
    <reaction evidence="23">
        <text>Ca(2+)(in) = Ca(2+)(out)</text>
        <dbReference type="Rhea" id="RHEA:29671"/>
        <dbReference type="ChEBI" id="CHEBI:29108"/>
    </reaction>
</comment>
<comment type="catalytic activity">
    <reaction evidence="22">
        <text>Na(+)(in) = Na(+)(out)</text>
        <dbReference type="Rhea" id="RHEA:34963"/>
        <dbReference type="ChEBI" id="CHEBI:29101"/>
    </reaction>
</comment>
<keyword evidence="8" id="KW-0106">Calcium</keyword>
<keyword evidence="16" id="KW-0325">Glycoprotein</keyword>
<protein>
    <recommendedName>
        <fullName evidence="24">Glutamate receptor ionotropic, NMDA 2A</fullName>
    </recommendedName>
    <alternativeName>
        <fullName evidence="28">Glutamate [NMDA] receptor subunit epsilon-3</fullName>
    </alternativeName>
    <alternativeName>
        <fullName evidence="27">Glutamate receptor ionotropic, NMDA 2C</fullName>
    </alternativeName>
    <alternativeName>
        <fullName evidence="25">N-methyl D-aspartate receptor subtype 2A</fullName>
    </alternativeName>
    <alternativeName>
        <fullName evidence="29">N-methyl D-aspartate receptor subtype 2C</fullName>
    </alternativeName>
</protein>
<keyword evidence="12" id="KW-0406">Ion transport</keyword>
<evidence type="ECO:0000256" key="29">
    <source>
        <dbReference type="ARBA" id="ARBA00076069"/>
    </source>
</evidence>
<keyword evidence="19" id="KW-0407">Ion channel</keyword>
<keyword evidence="7" id="KW-0862">Zinc</keyword>
<feature type="domain" description="Ionotropic glutamate receptor L-glutamate and glycine-binding" evidence="34">
    <location>
        <begin position="827"/>
        <end position="890"/>
    </location>
</feature>
<evidence type="ECO:0000256" key="10">
    <source>
        <dbReference type="ARBA" id="ARBA00022989"/>
    </source>
</evidence>
<dbReference type="EMBL" id="CAAE01015041">
    <property type="protein sequence ID" value="CAG11694.1"/>
    <property type="molecule type" value="Genomic_DNA"/>
</dbReference>
<dbReference type="SMART" id="SM00079">
    <property type="entry name" value="PBPe"/>
    <property type="match status" value="1"/>
</dbReference>
<feature type="transmembrane region" description="Helical" evidence="31">
    <location>
        <begin position="1269"/>
        <end position="1288"/>
    </location>
</feature>
<evidence type="ECO:0000256" key="15">
    <source>
        <dbReference type="ARBA" id="ARBA00023170"/>
    </source>
</evidence>
<dbReference type="FunFam" id="3.40.190.10:FF:000026">
    <property type="entry name" value="Glutamate ionotropic receptor NMDA type subunit 2A"/>
    <property type="match status" value="1"/>
</dbReference>
<name>Q4RIT8_TETNG</name>
<comment type="catalytic activity">
    <reaction evidence="21">
        <text>K(+)(in) = K(+)(out)</text>
        <dbReference type="Rhea" id="RHEA:29463"/>
        <dbReference type="ChEBI" id="CHEBI:29103"/>
    </reaction>
</comment>
<evidence type="ECO:0000256" key="20">
    <source>
        <dbReference type="ARBA" id="ARBA00034104"/>
    </source>
</evidence>
<dbReference type="FunFam" id="3.40.190.10:FF:000009">
    <property type="entry name" value="Putative glutamate receptor ionotropic NMDA 2B"/>
    <property type="match status" value="1"/>
</dbReference>
<dbReference type="SUPFAM" id="SSF53850">
    <property type="entry name" value="Periplasmic binding protein-like II"/>
    <property type="match status" value="1"/>
</dbReference>
<evidence type="ECO:0000256" key="3">
    <source>
        <dbReference type="ARBA" id="ARBA00022553"/>
    </source>
</evidence>